<reference evidence="4" key="2">
    <citation type="submission" date="2020-09" db="EMBL/GenBank/DDBJ databases">
        <authorList>
            <person name="Sun Q."/>
            <person name="Zhou Y."/>
        </authorList>
    </citation>
    <scope>NUCLEOTIDE SEQUENCE</scope>
    <source>
        <strain evidence="4">CGMCC 4.7299</strain>
    </source>
</reference>
<dbReference type="SUPFAM" id="SSF89372">
    <property type="entry name" value="Fucose-specific lectin"/>
    <property type="match status" value="1"/>
</dbReference>
<dbReference type="InterPro" id="IPR000772">
    <property type="entry name" value="Ricin_B_lectin"/>
</dbReference>
<dbReference type="AlphaFoldDB" id="A0A8J3BWU7"/>
<evidence type="ECO:0000256" key="1">
    <source>
        <dbReference type="SAM" id="MobiDB-lite"/>
    </source>
</evidence>
<dbReference type="Pfam" id="PF26607">
    <property type="entry name" value="DUF8189"/>
    <property type="match status" value="2"/>
</dbReference>
<feature type="signal peptide" evidence="2">
    <location>
        <begin position="1"/>
        <end position="33"/>
    </location>
</feature>
<dbReference type="InterPro" id="IPR035992">
    <property type="entry name" value="Ricin_B-like_lectins"/>
</dbReference>
<name>A0A8J3BWU7_9ACTN</name>
<accession>A0A8J3BWU7</accession>
<dbReference type="Proteomes" id="UP000656042">
    <property type="component" value="Unassembled WGS sequence"/>
</dbReference>
<evidence type="ECO:0000313" key="5">
    <source>
        <dbReference type="Proteomes" id="UP000656042"/>
    </source>
</evidence>
<dbReference type="PROSITE" id="PS50231">
    <property type="entry name" value="RICIN_B_LECTIN"/>
    <property type="match status" value="1"/>
</dbReference>
<dbReference type="RefSeq" id="WP_189077565.1">
    <property type="nucleotide sequence ID" value="NZ_BMMX01000001.1"/>
</dbReference>
<dbReference type="Pfam" id="PF00652">
    <property type="entry name" value="Ricin_B_lectin"/>
    <property type="match status" value="1"/>
</dbReference>
<evidence type="ECO:0000259" key="3">
    <source>
        <dbReference type="SMART" id="SM00458"/>
    </source>
</evidence>
<feature type="domain" description="Ricin B lectin" evidence="3">
    <location>
        <begin position="39"/>
        <end position="181"/>
    </location>
</feature>
<reference evidence="4" key="1">
    <citation type="journal article" date="2014" name="Int. J. Syst. Evol. Microbiol.">
        <title>Complete genome sequence of Corynebacterium casei LMG S-19264T (=DSM 44701T), isolated from a smear-ripened cheese.</title>
        <authorList>
            <consortium name="US DOE Joint Genome Institute (JGI-PGF)"/>
            <person name="Walter F."/>
            <person name="Albersmeier A."/>
            <person name="Kalinowski J."/>
            <person name="Ruckert C."/>
        </authorList>
    </citation>
    <scope>NUCLEOTIDE SEQUENCE</scope>
    <source>
        <strain evidence="4">CGMCC 4.7299</strain>
    </source>
</reference>
<protein>
    <recommendedName>
        <fullName evidence="3">Ricin B lectin domain-containing protein</fullName>
    </recommendedName>
</protein>
<feature type="region of interest" description="Disordered" evidence="1">
    <location>
        <begin position="527"/>
        <end position="554"/>
    </location>
</feature>
<keyword evidence="2" id="KW-0732">Signal</keyword>
<evidence type="ECO:0000313" key="4">
    <source>
        <dbReference type="EMBL" id="GGK76031.1"/>
    </source>
</evidence>
<sequence length="554" mass="58487">MPNIRWFRWHRAAVGAAALAGAAVGVAPPAAQAAITPDAGITIKAAHSDMCLNIKGGTTDNNVPLVQYTCNPSFTNDDFRIVPKGTGTFQIVAHFSGKCLNVYQGTDDNNTPVNQYTCSDTATNNLWRFAPVATKTTFRIVSVKSGKCLNVYRGETTINTPVNIYPCSASASTLNDQFYFPPATAAAVGATLPVTPNSPVYAVQAGNTSAAIGPLVYGYVNGNGQMRRGYQVNPEVYSVVWETTSSLDQFSGHPDMGVQADGKVQVAAHHADDGDLWTSVQNAPDDNIFGDWQDVGGSGIAQPVTGKLPNGRLVTFAVVGGKLWHLPQDGTNAPIGAWRYIGGTDLTGEPAVALTATGLRVFARNGAGAVVAADYNNGLLGDFVNLGGTDLAGDPAVMVRPGYADRIVMRTTGGTVVTKAQNADGTWESAWSSIPGVTAAGNPDVLLDPQSGRTSIVVRATDSTVWFVNETGQNTGQWNSWIPAARDFAVATDPKIVEYTKTGGQTWGYVTRDENFQVYLVTTDRTGTPDTLAAGQKKQAPQFTAHKLPKPPGD</sequence>
<proteinExistence type="predicted"/>
<keyword evidence="5" id="KW-1185">Reference proteome</keyword>
<gene>
    <name evidence="4" type="ORF">GCM10012284_07540</name>
</gene>
<dbReference type="EMBL" id="BMMX01000001">
    <property type="protein sequence ID" value="GGK76031.1"/>
    <property type="molecule type" value="Genomic_DNA"/>
</dbReference>
<evidence type="ECO:0000256" key="2">
    <source>
        <dbReference type="SAM" id="SignalP"/>
    </source>
</evidence>
<dbReference type="CDD" id="cd00161">
    <property type="entry name" value="beta-trefoil_Ricin-like"/>
    <property type="match status" value="1"/>
</dbReference>
<dbReference type="Gene3D" id="2.80.10.50">
    <property type="match status" value="1"/>
</dbReference>
<dbReference type="SMART" id="SM00458">
    <property type="entry name" value="RICIN"/>
    <property type="match status" value="1"/>
</dbReference>
<feature type="chain" id="PRO_5035284156" description="Ricin B lectin domain-containing protein" evidence="2">
    <location>
        <begin position="34"/>
        <end position="554"/>
    </location>
</feature>
<organism evidence="4 5">
    <name type="scientific">Mangrovihabitans endophyticus</name>
    <dbReference type="NCBI Taxonomy" id="1751298"/>
    <lineage>
        <taxon>Bacteria</taxon>
        <taxon>Bacillati</taxon>
        <taxon>Actinomycetota</taxon>
        <taxon>Actinomycetes</taxon>
        <taxon>Micromonosporales</taxon>
        <taxon>Micromonosporaceae</taxon>
        <taxon>Mangrovihabitans</taxon>
    </lineage>
</organism>
<dbReference type="SUPFAM" id="SSF50370">
    <property type="entry name" value="Ricin B-like lectins"/>
    <property type="match status" value="1"/>
</dbReference>
<dbReference type="InterPro" id="IPR058502">
    <property type="entry name" value="PLL-like_beta-prop"/>
</dbReference>
<comment type="caution">
    <text evidence="4">The sequence shown here is derived from an EMBL/GenBank/DDBJ whole genome shotgun (WGS) entry which is preliminary data.</text>
</comment>